<evidence type="ECO:0008006" key="3">
    <source>
        <dbReference type="Google" id="ProtNLM"/>
    </source>
</evidence>
<proteinExistence type="predicted"/>
<sequence length="386" mass="44099">MREQKESYSRLDDQLDVLDDMWIKGLANLTYYECERRRLLRERSEILFALSKFMVRPGEKRCDIETEWMRIPRSSDFDDDALIDTVTATPNPDPSWTVSFYRSIPMARDPVTQNVWCPILGGYVHRTNIARCPVLKCLGVYEGSSKALFGGTDDELTPMKRPENGMVMCGLYKELVDSGRAAILPVEDNEGTDGETGSSSYVIYLLDGDLRKPDAPDAMHGLHRKRLQFRGTSHRPSKDFLRFKFIIDALHQRRCDVPKDVPIIVPSDEDDAVGSLLRDVGRVLWNSLGASPKGRLRQCILFKFSVLFGCLSRENAQYLWSVSSEPPVLTDDEEKAATIHALEWTVACNRVVEDREIASRPFIDEMEIKAELDDMFLYGQFPDEWP</sequence>
<dbReference type="GeneID" id="63679189"/>
<dbReference type="HOGENOM" id="CLU_060394_0_0_1"/>
<accession>A0A0C2JA79</accession>
<dbReference type="RefSeq" id="XP_040621837.1">
    <property type="nucleotide sequence ID" value="XM_040764268.1"/>
</dbReference>
<name>A0A0C2JA79_9PEZI</name>
<keyword evidence="2" id="KW-1185">Reference proteome</keyword>
<comment type="caution">
    <text evidence="1">The sequence shown here is derived from an EMBL/GenBank/DDBJ whole genome shotgun (WGS) entry which is preliminary data.</text>
</comment>
<organism evidence="1 2">
    <name type="scientific">Sporothrix brasiliensis 5110</name>
    <dbReference type="NCBI Taxonomy" id="1398154"/>
    <lineage>
        <taxon>Eukaryota</taxon>
        <taxon>Fungi</taxon>
        <taxon>Dikarya</taxon>
        <taxon>Ascomycota</taxon>
        <taxon>Pezizomycotina</taxon>
        <taxon>Sordariomycetes</taxon>
        <taxon>Sordariomycetidae</taxon>
        <taxon>Ophiostomatales</taxon>
        <taxon>Ophiostomataceae</taxon>
        <taxon>Sporothrix</taxon>
    </lineage>
</organism>
<dbReference type="AlphaFoldDB" id="A0A0C2JA79"/>
<dbReference type="VEuPathDB" id="FungiDB:SPBR_06006"/>
<dbReference type="EMBL" id="AWTV01000004">
    <property type="protein sequence ID" value="KIH93827.1"/>
    <property type="molecule type" value="Genomic_DNA"/>
</dbReference>
<gene>
    <name evidence="1" type="ORF">SPBR_06006</name>
</gene>
<evidence type="ECO:0000313" key="1">
    <source>
        <dbReference type="EMBL" id="KIH93827.1"/>
    </source>
</evidence>
<evidence type="ECO:0000313" key="2">
    <source>
        <dbReference type="Proteomes" id="UP000031575"/>
    </source>
</evidence>
<reference evidence="1 2" key="1">
    <citation type="journal article" date="2014" name="BMC Genomics">
        <title>Comparative genomics of the major fungal agents of human and animal Sporotrichosis: Sporothrix schenckii and Sporothrix brasiliensis.</title>
        <authorList>
            <person name="Teixeira M.M."/>
            <person name="de Almeida L.G."/>
            <person name="Kubitschek-Barreira P."/>
            <person name="Alves F.L."/>
            <person name="Kioshima E.S."/>
            <person name="Abadio A.K."/>
            <person name="Fernandes L."/>
            <person name="Derengowski L.S."/>
            <person name="Ferreira K.S."/>
            <person name="Souza R.C."/>
            <person name="Ruiz J.C."/>
            <person name="de Andrade N.C."/>
            <person name="Paes H.C."/>
            <person name="Nicola A.M."/>
            <person name="Albuquerque P."/>
            <person name="Gerber A.L."/>
            <person name="Martins V.P."/>
            <person name="Peconick L.D."/>
            <person name="Neto A.V."/>
            <person name="Chaucanez C.B."/>
            <person name="Silva P.A."/>
            <person name="Cunha O.L."/>
            <person name="de Oliveira F.F."/>
            <person name="dos Santos T.C."/>
            <person name="Barros A.L."/>
            <person name="Soares M.A."/>
            <person name="de Oliveira L.M."/>
            <person name="Marini M.M."/>
            <person name="Villalobos-Duno H."/>
            <person name="Cunha M.M."/>
            <person name="de Hoog S."/>
            <person name="da Silveira J.F."/>
            <person name="Henrissat B."/>
            <person name="Nino-Vega G.A."/>
            <person name="Cisalpino P.S."/>
            <person name="Mora-Montes H.M."/>
            <person name="Almeida S.R."/>
            <person name="Stajich J.E."/>
            <person name="Lopes-Bezerra L.M."/>
            <person name="Vasconcelos A.T."/>
            <person name="Felipe M.S."/>
        </authorList>
    </citation>
    <scope>NUCLEOTIDE SEQUENCE [LARGE SCALE GENOMIC DNA]</scope>
    <source>
        <strain evidence="1 2">5110</strain>
    </source>
</reference>
<protein>
    <recommendedName>
        <fullName evidence="3">HNH nuclease domain-containing protein</fullName>
    </recommendedName>
</protein>
<dbReference type="Proteomes" id="UP000031575">
    <property type="component" value="Unassembled WGS sequence"/>
</dbReference>
<dbReference type="OrthoDB" id="10289890at2759"/>